<keyword evidence="1" id="KW-0479">Metal-binding</keyword>
<evidence type="ECO:0000259" key="4">
    <source>
        <dbReference type="PROSITE" id="PS50048"/>
    </source>
</evidence>
<dbReference type="Pfam" id="PF00172">
    <property type="entry name" value="Zn_clus"/>
    <property type="match status" value="1"/>
</dbReference>
<comment type="caution">
    <text evidence="5">The sequence shown here is derived from an EMBL/GenBank/DDBJ whole genome shotgun (WGS) entry which is preliminary data.</text>
</comment>
<evidence type="ECO:0000313" key="6">
    <source>
        <dbReference type="Proteomes" id="UP000243081"/>
    </source>
</evidence>
<dbReference type="Pfam" id="PF04082">
    <property type="entry name" value="Fungal_trans"/>
    <property type="match status" value="1"/>
</dbReference>
<keyword evidence="2" id="KW-0539">Nucleus</keyword>
<dbReference type="InterPro" id="IPR007219">
    <property type="entry name" value="XnlR_reg_dom"/>
</dbReference>
<feature type="compositionally biased region" description="Basic and acidic residues" evidence="3">
    <location>
        <begin position="868"/>
        <end position="879"/>
    </location>
</feature>
<feature type="region of interest" description="Disordered" evidence="3">
    <location>
        <begin position="353"/>
        <end position="373"/>
    </location>
</feature>
<dbReference type="GO" id="GO:0006351">
    <property type="term" value="P:DNA-templated transcription"/>
    <property type="evidence" value="ECO:0007669"/>
    <property type="project" value="InterPro"/>
</dbReference>
<dbReference type="CDD" id="cd00067">
    <property type="entry name" value="GAL4"/>
    <property type="match status" value="1"/>
</dbReference>
<feature type="compositionally biased region" description="Polar residues" evidence="3">
    <location>
        <begin position="79"/>
        <end position="92"/>
    </location>
</feature>
<protein>
    <recommendedName>
        <fullName evidence="4">Zn(2)-C6 fungal-type domain-containing protein</fullName>
    </recommendedName>
</protein>
<accession>A0A179IK95</accession>
<dbReference type="PANTHER" id="PTHR46910">
    <property type="entry name" value="TRANSCRIPTION FACTOR PDR1"/>
    <property type="match status" value="1"/>
</dbReference>
<name>A0A179IK95_CORDF</name>
<dbReference type="GO" id="GO:0000981">
    <property type="term" value="F:DNA-binding transcription factor activity, RNA polymerase II-specific"/>
    <property type="evidence" value="ECO:0007669"/>
    <property type="project" value="InterPro"/>
</dbReference>
<evidence type="ECO:0000256" key="2">
    <source>
        <dbReference type="ARBA" id="ARBA00023242"/>
    </source>
</evidence>
<evidence type="ECO:0000256" key="3">
    <source>
        <dbReference type="SAM" id="MobiDB-lite"/>
    </source>
</evidence>
<dbReference type="PROSITE" id="PS00463">
    <property type="entry name" value="ZN2_CY6_FUNGAL_1"/>
    <property type="match status" value="1"/>
</dbReference>
<dbReference type="PROSITE" id="PS50048">
    <property type="entry name" value="ZN2_CY6_FUNGAL_2"/>
    <property type="match status" value="1"/>
</dbReference>
<feature type="domain" description="Zn(2)-C6 fungal-type" evidence="4">
    <location>
        <begin position="235"/>
        <end position="265"/>
    </location>
</feature>
<sequence>MDLDLEVALDLDHLPRPGVGPAGSGSGSGFAASTIQPNGCHSLIVSNVSQRPSLAVDASLVQQLVWPPNLNPFADPRQSIDTTANTTNTSYQPVLRPGAPPGLTLDVSAAALLHSPDSIASSAASAASSHFSLGPCFSARGSASSALTSPASAGSGLSPGSRARPRTQKLSMSGRASAKRPAERGESSGEDSPAQSAAGSQSGAKPKAARLERATEDFSSVVKNRLQSYTRTGQACDRCKVRKIRCDALPEGCSHCINLNLDCYVTDRVSGRTERRGYMQELERDKDGMVSHIRQLEKLLLENGVQVRPWLEEKPDSDADVEASEVISTEPPTSEWAQVGSLWVKNYAKKPSYSPRFPRSKLESRSESKGTVAGRTVAPLNSMRGTKLTFLGTTIDTSSFPMPDVDEPEDPTDATPLYNKSSHAFLQTTAGVNPPVQVELPSRQEAFTYADWYFITMGAFIPVLHRPTFMALLARVYDEPDFHPTAAQIAQVHMVFATILFQYGVRNWQQADQRYHLNDLSNKHFHFAVSKWHHLLLSRDLEAVQALALIASHVRQFPKLGCGSIVAHAVLQRAIDFNLHRNLQPKGEKTNLTNEMRKRVWWSILMTVVSITGRRGYPVPIAVEEIDAEFPEPIADELLGEEGIDTSRTIPCPFEAAIAGFKITLIFMEVFSNIHSVRGDPDSYVSVVEALEEQLQQWESELPESLKLSEDASVDIQMLAPLFMRTYVLEVRLSLRHPGVAMTTDKQIIADNTRICAETGREFLHVAQKIQQLKCLDTTWYTVSFASACIFAMLVAQWEKRFETTEEEFSSLQKDMASWMSILEDIGAILGKYCLMCSPEMELTPRPDAKPSIADEIRRIMERTLSWIRHDMDHKENDTKQTATKPTSAKGKPLPKSQPKARRRSDSLPRKQSRKPSQAQMEENSHATPKATHQALTQAVTQVPVVTQAPAGELVSATDADASNKGYYPEQPMAAQQNYQTMTYNTAEPQNMSPAGYQADASMLYSNPATNVAPMAGSSVSQNPLIAFASQATQHIPPNNDAMYIWNGRGNTWQDWTAAIADTNDRYSANALLTLGGGAMQHRGDQPLDSPFVIGQGNSLGPQGSSMHQPAQHGQTWPIMMFDNNNSATSG</sequence>
<feature type="compositionally biased region" description="Low complexity" evidence="3">
    <location>
        <begin position="144"/>
        <end position="162"/>
    </location>
</feature>
<feature type="region of interest" description="Disordered" evidence="3">
    <location>
        <begin position="72"/>
        <end position="99"/>
    </location>
</feature>
<dbReference type="CDD" id="cd12148">
    <property type="entry name" value="fungal_TF_MHR"/>
    <property type="match status" value="1"/>
</dbReference>
<keyword evidence="6" id="KW-1185">Reference proteome</keyword>
<dbReference type="InterPro" id="IPR050987">
    <property type="entry name" value="AtrR-like"/>
</dbReference>
<dbReference type="AlphaFoldDB" id="A0A179IK95"/>
<dbReference type="InterPro" id="IPR036864">
    <property type="entry name" value="Zn2-C6_fun-type_DNA-bd_sf"/>
</dbReference>
<evidence type="ECO:0000313" key="5">
    <source>
        <dbReference type="EMBL" id="OAR01914.1"/>
    </source>
</evidence>
<dbReference type="InterPro" id="IPR001138">
    <property type="entry name" value="Zn2Cys6_DnaBD"/>
</dbReference>
<proteinExistence type="predicted"/>
<dbReference type="OrthoDB" id="4456959at2759"/>
<gene>
    <name evidence="5" type="ORF">LLEC1_01248</name>
</gene>
<feature type="region of interest" description="Disordered" evidence="3">
    <location>
        <begin position="144"/>
        <end position="217"/>
    </location>
</feature>
<reference evidence="5 6" key="1">
    <citation type="submission" date="2016-03" db="EMBL/GenBank/DDBJ databases">
        <title>Fine-scale spatial genetic structure of a fungal parasite of coffee scale insects.</title>
        <authorList>
            <person name="Jackson D."/>
            <person name="Zemenick K.A."/>
            <person name="Malloure B."/>
            <person name="Quandt C.A."/>
            <person name="James T.Y."/>
        </authorList>
    </citation>
    <scope>NUCLEOTIDE SEQUENCE [LARGE SCALE GENOMIC DNA]</scope>
    <source>
        <strain evidence="5 6">UM487</strain>
    </source>
</reference>
<dbReference type="Gene3D" id="4.10.240.10">
    <property type="entry name" value="Zn(2)-C6 fungal-type DNA-binding domain"/>
    <property type="match status" value="1"/>
</dbReference>
<feature type="compositionally biased region" description="Low complexity" evidence="3">
    <location>
        <begin position="192"/>
        <end position="206"/>
    </location>
</feature>
<feature type="region of interest" description="Disordered" evidence="3">
    <location>
        <begin position="868"/>
        <end position="936"/>
    </location>
</feature>
<organism evidence="5 6">
    <name type="scientific">Cordyceps confragosa</name>
    <name type="common">Lecanicillium lecanii</name>
    <dbReference type="NCBI Taxonomy" id="2714763"/>
    <lineage>
        <taxon>Eukaryota</taxon>
        <taxon>Fungi</taxon>
        <taxon>Dikarya</taxon>
        <taxon>Ascomycota</taxon>
        <taxon>Pezizomycotina</taxon>
        <taxon>Sordariomycetes</taxon>
        <taxon>Hypocreomycetidae</taxon>
        <taxon>Hypocreales</taxon>
        <taxon>Cordycipitaceae</taxon>
        <taxon>Akanthomyces</taxon>
    </lineage>
</organism>
<dbReference type="SMART" id="SM00066">
    <property type="entry name" value="GAL4"/>
    <property type="match status" value="1"/>
</dbReference>
<dbReference type="SUPFAM" id="SSF57701">
    <property type="entry name" value="Zn2/Cys6 DNA-binding domain"/>
    <property type="match status" value="1"/>
</dbReference>
<dbReference type="PANTHER" id="PTHR46910:SF4">
    <property type="entry name" value="ZN(2)-C6 FUNGAL-TYPE DOMAIN-CONTAINING PROTEIN"/>
    <property type="match status" value="1"/>
</dbReference>
<dbReference type="EMBL" id="LUKN01000928">
    <property type="protein sequence ID" value="OAR01914.1"/>
    <property type="molecule type" value="Genomic_DNA"/>
</dbReference>
<dbReference type="Proteomes" id="UP000243081">
    <property type="component" value="Unassembled WGS sequence"/>
</dbReference>
<dbReference type="OMA" id="CSHCINL"/>
<evidence type="ECO:0000256" key="1">
    <source>
        <dbReference type="ARBA" id="ARBA00022723"/>
    </source>
</evidence>
<dbReference type="GO" id="GO:0008270">
    <property type="term" value="F:zinc ion binding"/>
    <property type="evidence" value="ECO:0007669"/>
    <property type="project" value="InterPro"/>
</dbReference>
<dbReference type="GO" id="GO:0003677">
    <property type="term" value="F:DNA binding"/>
    <property type="evidence" value="ECO:0007669"/>
    <property type="project" value="InterPro"/>
</dbReference>